<evidence type="ECO:0000256" key="1">
    <source>
        <dbReference type="SAM" id="MobiDB-lite"/>
    </source>
</evidence>
<dbReference type="EMBL" id="BMLZ01000021">
    <property type="protein sequence ID" value="GGP30176.1"/>
    <property type="molecule type" value="Genomic_DNA"/>
</dbReference>
<dbReference type="EMBL" id="BMMA01000019">
    <property type="protein sequence ID" value="GGI85794.1"/>
    <property type="molecule type" value="Genomic_DNA"/>
</dbReference>
<accession>A0AAV4K831</accession>
<comment type="caution">
    <text evidence="2">The sequence shown here is derived from an EMBL/GenBank/DDBJ whole genome shotgun (WGS) entry which is preliminary data.</text>
</comment>
<gene>
    <name evidence="3" type="ORF">GCM10008021_18270</name>
    <name evidence="2" type="ORF">GCM10010914_20320</name>
</gene>
<organism evidence="2 5">
    <name type="scientific">Deinococcus wulumuqiensis</name>
    <dbReference type="NCBI Taxonomy" id="980427"/>
    <lineage>
        <taxon>Bacteria</taxon>
        <taxon>Thermotogati</taxon>
        <taxon>Deinococcota</taxon>
        <taxon>Deinococci</taxon>
        <taxon>Deinococcales</taxon>
        <taxon>Deinococcaceae</taxon>
        <taxon>Deinococcus</taxon>
    </lineage>
</organism>
<reference evidence="3" key="1">
    <citation type="journal article" date="2014" name="Int. J. Syst. Evol. Microbiol.">
        <title>Complete genome of a new Firmicutes species belonging to the dominant human colonic microbiota ('Ruminococcus bicirculans') reveals two chromosomes and a selective capacity to utilize plant glucans.</title>
        <authorList>
            <consortium name="NISC Comparative Sequencing Program"/>
            <person name="Wegmann U."/>
            <person name="Louis P."/>
            <person name="Goesmann A."/>
            <person name="Henrissat B."/>
            <person name="Duncan S.H."/>
            <person name="Flint H.J."/>
        </authorList>
    </citation>
    <scope>NUCLEOTIDE SEQUENCE</scope>
    <source>
        <strain evidence="3">CGMCC 1.8884</strain>
    </source>
</reference>
<reference evidence="4" key="3">
    <citation type="journal article" date="2019" name="Int. J. Syst. Evol. Microbiol.">
        <title>The Global Catalogue of Microorganisms (GCM) 10K type strain sequencing project: providing services to taxonomists for standard genome sequencing and annotation.</title>
        <authorList>
            <consortium name="The Broad Institute Genomics Platform"/>
            <consortium name="The Broad Institute Genome Sequencing Center for Infectious Disease"/>
            <person name="Wu L."/>
            <person name="Ma J."/>
        </authorList>
    </citation>
    <scope>NUCLEOTIDE SEQUENCE [LARGE SCALE GENOMIC DNA]</scope>
    <source>
        <strain evidence="4">CGMCC 1.8884</strain>
    </source>
</reference>
<evidence type="ECO:0000313" key="3">
    <source>
        <dbReference type="EMBL" id="GGP30176.1"/>
    </source>
</evidence>
<evidence type="ECO:0000313" key="4">
    <source>
        <dbReference type="Proteomes" id="UP000630135"/>
    </source>
</evidence>
<evidence type="ECO:0000313" key="5">
    <source>
        <dbReference type="Proteomes" id="UP000652720"/>
    </source>
</evidence>
<dbReference type="RefSeq" id="WP_017870373.1">
    <property type="nucleotide sequence ID" value="NZ_BMLZ01000021.1"/>
</dbReference>
<name>A0AAV4K831_9DEIO</name>
<reference evidence="2" key="4">
    <citation type="submission" date="2023-08" db="EMBL/GenBank/DDBJ databases">
        <authorList>
            <person name="Sun Q."/>
            <person name="Zhou Y."/>
        </authorList>
    </citation>
    <scope>NUCLEOTIDE SEQUENCE</scope>
    <source>
        <strain evidence="3">CGMCC 1.8884</strain>
        <strain evidence="2">CGMCC 1.8885</strain>
    </source>
</reference>
<dbReference type="AlphaFoldDB" id="A0AAV4K831"/>
<reference evidence="2" key="2">
    <citation type="journal article" date="2014" name="Int. J. Syst. Evol. Microbiol.">
        <title>Complete genome sequence of Corynebacterium casei LMG S-19264T (=DSM 44701T), isolated from a smear-ripened cheese.</title>
        <authorList>
            <consortium name="US DOE Joint Genome Institute (JGI-PGF)"/>
            <person name="Walter F."/>
            <person name="Albersmeier A."/>
            <person name="Kalinowski J."/>
            <person name="Ruckert C."/>
        </authorList>
    </citation>
    <scope>NUCLEOTIDE SEQUENCE</scope>
    <source>
        <strain evidence="2">CGMCC 1.8885</strain>
    </source>
</reference>
<protein>
    <submittedName>
        <fullName evidence="2">Uncharacterized protein</fullName>
    </submittedName>
</protein>
<dbReference type="Proteomes" id="UP000630135">
    <property type="component" value="Unassembled WGS sequence"/>
</dbReference>
<dbReference type="Proteomes" id="UP000652720">
    <property type="component" value="Unassembled WGS sequence"/>
</dbReference>
<keyword evidence="4" id="KW-1185">Reference proteome</keyword>
<dbReference type="GeneID" id="59166871"/>
<evidence type="ECO:0000313" key="2">
    <source>
        <dbReference type="EMBL" id="GGI85794.1"/>
    </source>
</evidence>
<sequence length="107" mass="12415">MSDIHTQLGHVSEPHHDLDYGPADYGPEYDEYDLDPTVDYGPKQVSYTQAERDYIQRHLAFVETIIKAEVADVTLAHLLLSKARALRRDMHKLRDQQLYHALDGYMM</sequence>
<feature type="region of interest" description="Disordered" evidence="1">
    <location>
        <begin position="1"/>
        <end position="22"/>
    </location>
</feature>
<proteinExistence type="predicted"/>